<evidence type="ECO:0000256" key="1">
    <source>
        <dbReference type="ARBA" id="ARBA00004651"/>
    </source>
</evidence>
<dbReference type="InterPro" id="IPR003838">
    <property type="entry name" value="ABC3_permease_C"/>
</dbReference>
<feature type="transmembrane region" description="Helical" evidence="7">
    <location>
        <begin position="288"/>
        <end position="309"/>
    </location>
</feature>
<comment type="caution">
    <text evidence="9">The sequence shown here is derived from an EMBL/GenBank/DDBJ whole genome shotgun (WGS) entry which is preliminary data.</text>
</comment>
<keyword evidence="6 7" id="KW-0472">Membrane</keyword>
<dbReference type="Pfam" id="PF02687">
    <property type="entry name" value="FtsX"/>
    <property type="match status" value="1"/>
</dbReference>
<dbReference type="PANTHER" id="PTHR43738:SF1">
    <property type="entry name" value="HEMIN TRANSPORT SYSTEM PERMEASE PROTEIN HRTB-RELATED"/>
    <property type="match status" value="1"/>
</dbReference>
<dbReference type="RefSeq" id="WP_190945626.1">
    <property type="nucleotide sequence ID" value="NZ_JACJSI010000195.1"/>
</dbReference>
<feature type="transmembrane region" description="Helical" evidence="7">
    <location>
        <begin position="377"/>
        <end position="401"/>
    </location>
</feature>
<evidence type="ECO:0000256" key="2">
    <source>
        <dbReference type="ARBA" id="ARBA00022448"/>
    </source>
</evidence>
<name>A0ABR8DZC3_9NOSO</name>
<feature type="transmembrane region" description="Helical" evidence="7">
    <location>
        <begin position="341"/>
        <end position="365"/>
    </location>
</feature>
<evidence type="ECO:0000256" key="4">
    <source>
        <dbReference type="ARBA" id="ARBA00022692"/>
    </source>
</evidence>
<evidence type="ECO:0000256" key="3">
    <source>
        <dbReference type="ARBA" id="ARBA00022475"/>
    </source>
</evidence>
<dbReference type="NCBIfam" id="TIGR01185">
    <property type="entry name" value="devC"/>
    <property type="match status" value="1"/>
</dbReference>
<dbReference type="InterPro" id="IPR005891">
    <property type="entry name" value="DevC"/>
</dbReference>
<organism evidence="9 10">
    <name type="scientific">Nostoc flagelliforme FACHB-838</name>
    <dbReference type="NCBI Taxonomy" id="2692904"/>
    <lineage>
        <taxon>Bacteria</taxon>
        <taxon>Bacillati</taxon>
        <taxon>Cyanobacteriota</taxon>
        <taxon>Cyanophyceae</taxon>
        <taxon>Nostocales</taxon>
        <taxon>Nostocaceae</taxon>
        <taxon>Nostoc</taxon>
    </lineage>
</organism>
<protein>
    <submittedName>
        <fullName evidence="9">FtsX-like permease family protein</fullName>
    </submittedName>
</protein>
<feature type="transmembrane region" description="Helical" evidence="7">
    <location>
        <begin position="23"/>
        <end position="43"/>
    </location>
</feature>
<dbReference type="PANTHER" id="PTHR43738">
    <property type="entry name" value="ABC TRANSPORTER, MEMBRANE PROTEIN"/>
    <property type="match status" value="1"/>
</dbReference>
<dbReference type="EMBL" id="JACJSI010000195">
    <property type="protein sequence ID" value="MBD2534789.1"/>
    <property type="molecule type" value="Genomic_DNA"/>
</dbReference>
<evidence type="ECO:0000259" key="8">
    <source>
        <dbReference type="Pfam" id="PF02687"/>
    </source>
</evidence>
<dbReference type="Proteomes" id="UP000623440">
    <property type="component" value="Unassembled WGS sequence"/>
</dbReference>
<feature type="domain" description="ABC3 transporter permease C-terminal" evidence="8">
    <location>
        <begin position="294"/>
        <end position="405"/>
    </location>
</feature>
<accession>A0ABR8DZC3</accession>
<keyword evidence="4 7" id="KW-0812">Transmembrane</keyword>
<sequence>MLQYFSIEVPLAWSQLFHQKIRLAVATTGVCFANILMFTQLGIQATLSQGTTRLHESIAGDLLLISSFSPSLESQLSFPRAYLIQAHAVKGVASARPLYISSTNWVNPQELSQHHSLAKTDKTTETEENPFGNQVRIIAFNPVQPVLNLPEVNQQIQKLNSPDTVLFDRLSQPSLGAIPELLVQQPEVTTIMGNRRTYVKGLFSMGSTLDLQGNMIVSDLSYAQNYAQNGQNSLDKVTIGVLSVQPEATITTVQKRLRNSLPKEMSVYTHEEFIQQELQYQASKPEGIVLAFGTIVGFVVGVIVVYQVLYVDVSEHLSEYATLKAMGYSDHSLLQVVLQEAIILAVLGFLPSLIASVGIYQLLAILTRIPLTMQLSVVVKIFFFTLIMCSFSGVITFGKLLSADPADVF</sequence>
<proteinExistence type="predicted"/>
<evidence type="ECO:0000256" key="7">
    <source>
        <dbReference type="SAM" id="Phobius"/>
    </source>
</evidence>
<dbReference type="InterPro" id="IPR051125">
    <property type="entry name" value="ABC-4/HrtB_transporter"/>
</dbReference>
<comment type="subcellular location">
    <subcellularLocation>
        <location evidence="1">Cell membrane</location>
        <topology evidence="1">Multi-pass membrane protein</topology>
    </subcellularLocation>
</comment>
<evidence type="ECO:0000313" key="10">
    <source>
        <dbReference type="Proteomes" id="UP000623440"/>
    </source>
</evidence>
<gene>
    <name evidence="9" type="ORF">H6G97_37145</name>
</gene>
<evidence type="ECO:0000256" key="6">
    <source>
        <dbReference type="ARBA" id="ARBA00023136"/>
    </source>
</evidence>
<reference evidence="9 10" key="1">
    <citation type="journal article" date="2020" name="ISME J.">
        <title>Comparative genomics reveals insights into cyanobacterial evolution and habitat adaptation.</title>
        <authorList>
            <person name="Chen M.Y."/>
            <person name="Teng W.K."/>
            <person name="Zhao L."/>
            <person name="Hu C.X."/>
            <person name="Zhou Y.K."/>
            <person name="Han B.P."/>
            <person name="Song L.R."/>
            <person name="Shu W.S."/>
        </authorList>
    </citation>
    <scope>NUCLEOTIDE SEQUENCE [LARGE SCALE GENOMIC DNA]</scope>
    <source>
        <strain evidence="9 10">FACHB-838</strain>
    </source>
</reference>
<keyword evidence="2" id="KW-0813">Transport</keyword>
<evidence type="ECO:0000313" key="9">
    <source>
        <dbReference type="EMBL" id="MBD2534789.1"/>
    </source>
</evidence>
<keyword evidence="10" id="KW-1185">Reference proteome</keyword>
<keyword evidence="5 7" id="KW-1133">Transmembrane helix</keyword>
<dbReference type="PIRSF" id="PIRSF031773">
    <property type="entry name" value="DevC"/>
    <property type="match status" value="1"/>
</dbReference>
<keyword evidence="3" id="KW-1003">Cell membrane</keyword>
<evidence type="ECO:0000256" key="5">
    <source>
        <dbReference type="ARBA" id="ARBA00022989"/>
    </source>
</evidence>